<accession>A0A9P1M7Y0</accession>
<comment type="caution">
    <text evidence="2">The sequence shown here is derived from an EMBL/GenBank/DDBJ whole genome shotgun (WGS) entry which is preliminary data.</text>
</comment>
<protein>
    <submittedName>
        <fullName evidence="2">Uncharacterized protein</fullName>
    </submittedName>
</protein>
<dbReference type="EMBL" id="CALLCH030000002">
    <property type="protein sequence ID" value="CAI4211600.1"/>
    <property type="molecule type" value="Genomic_DNA"/>
</dbReference>
<dbReference type="AlphaFoldDB" id="A0A9P1M7Y0"/>
<feature type="region of interest" description="Disordered" evidence="1">
    <location>
        <begin position="29"/>
        <end position="80"/>
    </location>
</feature>
<evidence type="ECO:0000313" key="2">
    <source>
        <dbReference type="EMBL" id="CAI4211600.1"/>
    </source>
</evidence>
<name>A0A9P1M7Y0_9PEZI</name>
<keyword evidence="3" id="KW-1185">Reference proteome</keyword>
<evidence type="ECO:0000256" key="1">
    <source>
        <dbReference type="SAM" id="MobiDB-lite"/>
    </source>
</evidence>
<evidence type="ECO:0000313" key="3">
    <source>
        <dbReference type="Proteomes" id="UP000838763"/>
    </source>
</evidence>
<sequence>MTPTGRILNAGPLRSGIPQDLLLPLRNATHGDGQVTRPAAAAHARARIPEPTTSSRRSVDALESPKPAITRKCAMPSQQKGQITKVYAPKGLLPASTAAKHPRNRCLLPPP</sequence>
<dbReference type="Proteomes" id="UP000838763">
    <property type="component" value="Unassembled WGS sequence"/>
</dbReference>
<reference evidence="2" key="1">
    <citation type="submission" date="2022-11" db="EMBL/GenBank/DDBJ databases">
        <authorList>
            <person name="Scott C."/>
            <person name="Bruce N."/>
        </authorList>
    </citation>
    <scope>NUCLEOTIDE SEQUENCE</scope>
</reference>
<organism evidence="2 3">
    <name type="scientific">Parascedosporium putredinis</name>
    <dbReference type="NCBI Taxonomy" id="1442378"/>
    <lineage>
        <taxon>Eukaryota</taxon>
        <taxon>Fungi</taxon>
        <taxon>Dikarya</taxon>
        <taxon>Ascomycota</taxon>
        <taxon>Pezizomycotina</taxon>
        <taxon>Sordariomycetes</taxon>
        <taxon>Hypocreomycetidae</taxon>
        <taxon>Microascales</taxon>
        <taxon>Microascaceae</taxon>
        <taxon>Parascedosporium</taxon>
    </lineage>
</organism>
<proteinExistence type="predicted"/>
<gene>
    <name evidence="2" type="ORF">PPNO1_LOCUS1379</name>
</gene>